<accession>A0ACB9ABD9</accession>
<name>A0ACB9ABD9_ARCLA</name>
<organism evidence="1 2">
    <name type="scientific">Arctium lappa</name>
    <name type="common">Greater burdock</name>
    <name type="synonym">Lappa major</name>
    <dbReference type="NCBI Taxonomy" id="4217"/>
    <lineage>
        <taxon>Eukaryota</taxon>
        <taxon>Viridiplantae</taxon>
        <taxon>Streptophyta</taxon>
        <taxon>Embryophyta</taxon>
        <taxon>Tracheophyta</taxon>
        <taxon>Spermatophyta</taxon>
        <taxon>Magnoliopsida</taxon>
        <taxon>eudicotyledons</taxon>
        <taxon>Gunneridae</taxon>
        <taxon>Pentapetalae</taxon>
        <taxon>asterids</taxon>
        <taxon>campanulids</taxon>
        <taxon>Asterales</taxon>
        <taxon>Asteraceae</taxon>
        <taxon>Carduoideae</taxon>
        <taxon>Cardueae</taxon>
        <taxon>Arctiinae</taxon>
        <taxon>Arctium</taxon>
    </lineage>
</organism>
<proteinExistence type="predicted"/>
<sequence length="201" mass="22575">MVMAATKEFGQPIMNPTHAEALTWLIHKCATAAATKTNSGTFKPTGLGQIMNMRNNFIEPLPETSIGNIYQIMEFPTSNKSEVTPNAVIGELRKRKTEVRRIRNIESMMEMIAEMYSETGMVERLKKLDVYYLYTLLNIFPAYGIDFGWGTPVKVTIAGTQKNMAFFIASPNGEGIEALVSLERQDMEIFQNDPYLLAFAS</sequence>
<comment type="caution">
    <text evidence="1">The sequence shown here is derived from an EMBL/GenBank/DDBJ whole genome shotgun (WGS) entry which is preliminary data.</text>
</comment>
<dbReference type="Proteomes" id="UP001055879">
    <property type="component" value="Linkage Group LG08"/>
</dbReference>
<dbReference type="EMBL" id="CM042054">
    <property type="protein sequence ID" value="KAI3706920.1"/>
    <property type="molecule type" value="Genomic_DNA"/>
</dbReference>
<protein>
    <submittedName>
        <fullName evidence="1">Uncharacterized protein</fullName>
    </submittedName>
</protein>
<evidence type="ECO:0000313" key="1">
    <source>
        <dbReference type="EMBL" id="KAI3706920.1"/>
    </source>
</evidence>
<evidence type="ECO:0000313" key="2">
    <source>
        <dbReference type="Proteomes" id="UP001055879"/>
    </source>
</evidence>
<gene>
    <name evidence="1" type="ORF">L6452_25005</name>
</gene>
<reference evidence="1 2" key="2">
    <citation type="journal article" date="2022" name="Mol. Ecol. Resour.">
        <title>The genomes of chicory, endive, great burdock and yacon provide insights into Asteraceae paleo-polyploidization history and plant inulin production.</title>
        <authorList>
            <person name="Fan W."/>
            <person name="Wang S."/>
            <person name="Wang H."/>
            <person name="Wang A."/>
            <person name="Jiang F."/>
            <person name="Liu H."/>
            <person name="Zhao H."/>
            <person name="Xu D."/>
            <person name="Zhang Y."/>
        </authorList>
    </citation>
    <scope>NUCLEOTIDE SEQUENCE [LARGE SCALE GENOMIC DNA]</scope>
    <source>
        <strain evidence="2">cv. Niubang</strain>
    </source>
</reference>
<reference evidence="2" key="1">
    <citation type="journal article" date="2022" name="Mol. Ecol. Resour.">
        <title>The genomes of chicory, endive, great burdock and yacon provide insights into Asteraceae palaeo-polyploidization history and plant inulin production.</title>
        <authorList>
            <person name="Fan W."/>
            <person name="Wang S."/>
            <person name="Wang H."/>
            <person name="Wang A."/>
            <person name="Jiang F."/>
            <person name="Liu H."/>
            <person name="Zhao H."/>
            <person name="Xu D."/>
            <person name="Zhang Y."/>
        </authorList>
    </citation>
    <scope>NUCLEOTIDE SEQUENCE [LARGE SCALE GENOMIC DNA]</scope>
    <source>
        <strain evidence="2">cv. Niubang</strain>
    </source>
</reference>
<keyword evidence="2" id="KW-1185">Reference proteome</keyword>